<dbReference type="GO" id="GO:0005886">
    <property type="term" value="C:plasma membrane"/>
    <property type="evidence" value="ECO:0007669"/>
    <property type="project" value="UniProtKB-SubCell"/>
</dbReference>
<dbReference type="Proteomes" id="UP000220034">
    <property type="component" value="Unassembled WGS sequence"/>
</dbReference>
<evidence type="ECO:0000256" key="5">
    <source>
        <dbReference type="ARBA" id="ARBA00022989"/>
    </source>
</evidence>
<feature type="transmembrane region" description="Helical" evidence="8">
    <location>
        <begin position="531"/>
        <end position="549"/>
    </location>
</feature>
<dbReference type="InterPro" id="IPR011014">
    <property type="entry name" value="MscS_channel_TM-2"/>
</dbReference>
<dbReference type="PANTHER" id="PTHR30460">
    <property type="entry name" value="MODERATE CONDUCTANCE MECHANOSENSITIVE CHANNEL YBIO"/>
    <property type="match status" value="1"/>
</dbReference>
<evidence type="ECO:0000313" key="13">
    <source>
        <dbReference type="EMBL" id="SOH92871.1"/>
    </source>
</evidence>
<feature type="signal peptide" evidence="9">
    <location>
        <begin position="1"/>
        <end position="23"/>
    </location>
</feature>
<comment type="subcellular location">
    <subcellularLocation>
        <location evidence="1">Cell membrane</location>
        <topology evidence="1">Multi-pass membrane protein</topology>
    </subcellularLocation>
</comment>
<dbReference type="Gene3D" id="2.30.30.60">
    <property type="match status" value="1"/>
</dbReference>
<dbReference type="Pfam" id="PF00924">
    <property type="entry name" value="MS_channel_2nd"/>
    <property type="match status" value="1"/>
</dbReference>
<dbReference type="Pfam" id="PF21088">
    <property type="entry name" value="MS_channel_1st"/>
    <property type="match status" value="1"/>
</dbReference>
<keyword evidence="14" id="KW-1185">Reference proteome</keyword>
<evidence type="ECO:0000256" key="1">
    <source>
        <dbReference type="ARBA" id="ARBA00004651"/>
    </source>
</evidence>
<feature type="transmembrane region" description="Helical" evidence="8">
    <location>
        <begin position="224"/>
        <end position="244"/>
    </location>
</feature>
<name>A0A2C9CMW5_9RHOB</name>
<evidence type="ECO:0000259" key="11">
    <source>
        <dbReference type="Pfam" id="PF21088"/>
    </source>
</evidence>
<feature type="transmembrane region" description="Helical" evidence="8">
    <location>
        <begin position="505"/>
        <end position="525"/>
    </location>
</feature>
<feature type="transmembrane region" description="Helical" evidence="8">
    <location>
        <begin position="374"/>
        <end position="398"/>
    </location>
</feature>
<comment type="similarity">
    <text evidence="2">Belongs to the MscS (TC 1.A.23) family.</text>
</comment>
<feature type="domain" description="Mechanosensitive ion channel MscS" evidence="10">
    <location>
        <begin position="552"/>
        <end position="614"/>
    </location>
</feature>
<dbReference type="PANTHER" id="PTHR30460:SF0">
    <property type="entry name" value="MODERATE CONDUCTANCE MECHANOSENSITIVE CHANNEL YBIO"/>
    <property type="match status" value="1"/>
</dbReference>
<proteinExistence type="inferred from homology"/>
<evidence type="ECO:0000256" key="4">
    <source>
        <dbReference type="ARBA" id="ARBA00022692"/>
    </source>
</evidence>
<dbReference type="Pfam" id="PF25392">
    <property type="entry name" value="MS_channel_TM1"/>
    <property type="match status" value="1"/>
</dbReference>
<feature type="transmembrane region" description="Helical" evidence="8">
    <location>
        <begin position="335"/>
        <end position="359"/>
    </location>
</feature>
<evidence type="ECO:0000313" key="14">
    <source>
        <dbReference type="Proteomes" id="UP000220034"/>
    </source>
</evidence>
<dbReference type="InterPro" id="IPR011066">
    <property type="entry name" value="MscS_channel_C_sf"/>
</dbReference>
<evidence type="ECO:0000259" key="12">
    <source>
        <dbReference type="Pfam" id="PF25392"/>
    </source>
</evidence>
<dbReference type="InterPro" id="IPR010920">
    <property type="entry name" value="LSM_dom_sf"/>
</dbReference>
<dbReference type="InterPro" id="IPR006685">
    <property type="entry name" value="MscS_channel_2nd"/>
</dbReference>
<dbReference type="AlphaFoldDB" id="A0A2C9CMW5"/>
<dbReference type="OrthoDB" id="9814206at2"/>
<evidence type="ECO:0000256" key="2">
    <source>
        <dbReference type="ARBA" id="ARBA00008017"/>
    </source>
</evidence>
<keyword evidence="4 8" id="KW-0812">Transmembrane</keyword>
<evidence type="ECO:0000259" key="10">
    <source>
        <dbReference type="Pfam" id="PF00924"/>
    </source>
</evidence>
<evidence type="ECO:0000256" key="8">
    <source>
        <dbReference type="SAM" id="Phobius"/>
    </source>
</evidence>
<dbReference type="InterPro" id="IPR049142">
    <property type="entry name" value="MS_channel_1st"/>
</dbReference>
<feature type="transmembrane region" description="Helical" evidence="8">
    <location>
        <begin position="137"/>
        <end position="160"/>
    </location>
</feature>
<dbReference type="GO" id="GO:0008381">
    <property type="term" value="F:mechanosensitive monoatomic ion channel activity"/>
    <property type="evidence" value="ECO:0007669"/>
    <property type="project" value="InterPro"/>
</dbReference>
<feature type="transmembrane region" description="Helical" evidence="8">
    <location>
        <begin position="181"/>
        <end position="204"/>
    </location>
</feature>
<evidence type="ECO:0000256" key="7">
    <source>
        <dbReference type="SAM" id="MobiDB-lite"/>
    </source>
</evidence>
<dbReference type="InterPro" id="IPR057485">
    <property type="entry name" value="YbiO-like_TM1"/>
</dbReference>
<feature type="chain" id="PRO_5012180558" evidence="9">
    <location>
        <begin position="24"/>
        <end position="776"/>
    </location>
</feature>
<dbReference type="EMBL" id="OCTN01000001">
    <property type="protein sequence ID" value="SOH92871.1"/>
    <property type="molecule type" value="Genomic_DNA"/>
</dbReference>
<feature type="region of interest" description="Disordered" evidence="7">
    <location>
        <begin position="736"/>
        <end position="776"/>
    </location>
</feature>
<evidence type="ECO:0000256" key="9">
    <source>
        <dbReference type="SAM" id="SignalP"/>
    </source>
</evidence>
<organism evidence="13 14">
    <name type="scientific">Pontivivens marinum</name>
    <dbReference type="NCBI Taxonomy" id="1690039"/>
    <lineage>
        <taxon>Bacteria</taxon>
        <taxon>Pseudomonadati</taxon>
        <taxon>Pseudomonadota</taxon>
        <taxon>Alphaproteobacteria</taxon>
        <taxon>Rhodobacterales</taxon>
        <taxon>Paracoccaceae</taxon>
        <taxon>Pontivivens</taxon>
    </lineage>
</organism>
<dbReference type="SUPFAM" id="SSF50182">
    <property type="entry name" value="Sm-like ribonucleoproteins"/>
    <property type="match status" value="1"/>
</dbReference>
<accession>A0A2C9CMW5</accession>
<dbReference type="Gene3D" id="1.10.287.1260">
    <property type="match status" value="1"/>
</dbReference>
<sequence>MMHFARLAAFLLLSVFLTQPLYAQIIPGLSTTSEDTTTEEETEQTAATQVDALLQLLSNPGVLEELTERLSAAEQDGTPDASQPAPIPEAQISVGRQIANVTTSVAEDLGRSLDSLSLGMSHLPTVLERSLAAFDELVLMAALSELLFVVLMTYAVFLTLRFFGRRLDTRIARRVDDSHAALLFGYALLAAFKDMLIVLVAWAVGYGLQIAFVRGATGVGDTQALYLNAFLLVEISKIAVRTVLSPRMSTLRLVHLPDRGARILARWLTTCTSLLGYGLMLVVPLVNANASVLAGSAFGTVLSIAVVLSALVMLAIHHRNITNWMLPETEGGRSFVHSFVALWPLPVAVYLLGLLAIVATRPGGVLIPLLRSTGLILGTVLIAMMAVQFLTGAIARGVSLPDSWKMRFPLLEGRLNSFVPRMLKALRTVMFIVVLAVILDEFGVFDTVYWLSTDTGTLVLTSAVSVILITTVAFAMWLVLSSWVEFRLNPDFGRPATAREKTLLTLLRNAATIALLIITIMIVLSELGLNIGPLLASAGVLGLAIGFGAQKMVQDIITGVFIQFENAINVGDVIEVGGITGAVERLTVRSVSLRDVHGVFHIIPFSSVDLVSNYMREFSYFVCDMGIAYRENIDDAREAMFEGFAELKKSEHGRNILGDLEWFGLNSFGDSAIVLRARIKTIPGEQWGIGRAYNLILKRVFDEREIEIPFPHQTIYFGEDKQGKAPPMRVLREVVEHARSGESADHPPAAQVAPETDPHKAMPESDDAPSGDDAPR</sequence>
<evidence type="ECO:0000256" key="3">
    <source>
        <dbReference type="ARBA" id="ARBA00022475"/>
    </source>
</evidence>
<dbReference type="SUPFAM" id="SSF82861">
    <property type="entry name" value="Mechanosensitive channel protein MscS (YggB), transmembrane region"/>
    <property type="match status" value="1"/>
</dbReference>
<keyword evidence="5 8" id="KW-1133">Transmembrane helix</keyword>
<protein>
    <submittedName>
        <fullName evidence="13">Small conductance mechanosensitive channel</fullName>
    </submittedName>
</protein>
<feature type="transmembrane region" description="Helical" evidence="8">
    <location>
        <begin position="264"/>
        <end position="286"/>
    </location>
</feature>
<dbReference type="SUPFAM" id="SSF82689">
    <property type="entry name" value="Mechanosensitive channel protein MscS (YggB), C-terminal domain"/>
    <property type="match status" value="1"/>
</dbReference>
<feature type="transmembrane region" description="Helical" evidence="8">
    <location>
        <begin position="459"/>
        <end position="484"/>
    </location>
</feature>
<feature type="domain" description="Mechanosensitive ion channel transmembrane helices 2/3" evidence="11">
    <location>
        <begin position="512"/>
        <end position="550"/>
    </location>
</feature>
<feature type="transmembrane region" description="Helical" evidence="8">
    <location>
        <begin position="292"/>
        <end position="314"/>
    </location>
</feature>
<dbReference type="InterPro" id="IPR045276">
    <property type="entry name" value="YbiO_bact"/>
</dbReference>
<dbReference type="RefSeq" id="WP_097928427.1">
    <property type="nucleotide sequence ID" value="NZ_OCTN01000001.1"/>
</dbReference>
<keyword evidence="3" id="KW-1003">Cell membrane</keyword>
<feature type="domain" description="Moderate conductance mechanosensitive channel YbiO-like transmembrane helix 1" evidence="12">
    <location>
        <begin position="373"/>
        <end position="450"/>
    </location>
</feature>
<evidence type="ECO:0000256" key="6">
    <source>
        <dbReference type="ARBA" id="ARBA00023136"/>
    </source>
</evidence>
<gene>
    <name evidence="13" type="ORF">SAMN06273572_101721</name>
</gene>
<feature type="compositionally biased region" description="Basic and acidic residues" evidence="7">
    <location>
        <begin position="736"/>
        <end position="745"/>
    </location>
</feature>
<dbReference type="Gene3D" id="3.30.70.100">
    <property type="match status" value="1"/>
</dbReference>
<keyword evidence="6 8" id="KW-0472">Membrane</keyword>
<keyword evidence="9" id="KW-0732">Signal</keyword>
<dbReference type="InterPro" id="IPR023408">
    <property type="entry name" value="MscS_beta-dom_sf"/>
</dbReference>
<reference evidence="14" key="1">
    <citation type="submission" date="2017-09" db="EMBL/GenBank/DDBJ databases">
        <authorList>
            <person name="Varghese N."/>
            <person name="Submissions S."/>
        </authorList>
    </citation>
    <scope>NUCLEOTIDE SEQUENCE [LARGE SCALE GENOMIC DNA]</scope>
    <source>
        <strain evidence="14">C7</strain>
    </source>
</reference>